<dbReference type="InterPro" id="IPR029058">
    <property type="entry name" value="AB_hydrolase_fold"/>
</dbReference>
<organism evidence="2 3">
    <name type="scientific">Nitratireductor mangrovi</name>
    <dbReference type="NCBI Taxonomy" id="2599600"/>
    <lineage>
        <taxon>Bacteria</taxon>
        <taxon>Pseudomonadati</taxon>
        <taxon>Pseudomonadota</taxon>
        <taxon>Alphaproteobacteria</taxon>
        <taxon>Hyphomicrobiales</taxon>
        <taxon>Phyllobacteriaceae</taxon>
        <taxon>Nitratireductor</taxon>
    </lineage>
</organism>
<dbReference type="InterPro" id="IPR000073">
    <property type="entry name" value="AB_hydrolase_1"/>
</dbReference>
<dbReference type="Gene3D" id="3.40.50.1820">
    <property type="entry name" value="alpha/beta hydrolase"/>
    <property type="match status" value="1"/>
</dbReference>
<dbReference type="EMBL" id="CP042301">
    <property type="protein sequence ID" value="QDZ02774.1"/>
    <property type="molecule type" value="Genomic_DNA"/>
</dbReference>
<dbReference type="PANTHER" id="PTHR43081:SF19">
    <property type="entry name" value="PH-SENSITIVE ADENYLATE CYCLASE RV1264"/>
    <property type="match status" value="1"/>
</dbReference>
<dbReference type="OrthoDB" id="9804723at2"/>
<keyword evidence="3" id="KW-1185">Reference proteome</keyword>
<evidence type="ECO:0000313" key="2">
    <source>
        <dbReference type="EMBL" id="QDZ02774.1"/>
    </source>
</evidence>
<keyword evidence="2" id="KW-0378">Hydrolase</keyword>
<dbReference type="Proteomes" id="UP000321389">
    <property type="component" value="Chromosome"/>
</dbReference>
<protein>
    <submittedName>
        <fullName evidence="2">Alpha/beta fold hydrolase</fullName>
    </submittedName>
</protein>
<dbReference type="CDD" id="cd07302">
    <property type="entry name" value="CHD"/>
    <property type="match status" value="1"/>
</dbReference>
<dbReference type="SUPFAM" id="SSF55073">
    <property type="entry name" value="Nucleotide cyclase"/>
    <property type="match status" value="1"/>
</dbReference>
<dbReference type="Gene3D" id="3.30.70.1230">
    <property type="entry name" value="Nucleotide cyclase"/>
    <property type="match status" value="1"/>
</dbReference>
<dbReference type="InterPro" id="IPR029787">
    <property type="entry name" value="Nucleotide_cyclase"/>
</dbReference>
<sequence length="467" mass="52229">MEAEVARRLAAILCADIAGYSRLMEMDEQGLLARQKKHRRELVDPELRNHGGRLVKTTGDGMLVEFASAQEAVQCAIDIQSAMRERERAVDQAERIAYRVGVNLGDILVEDGDIFGDGVNVASRLEGLAEPGGICVSDIVHQAVEDRIHAPFRDLGRQRVKNISRPVRVWQWTPEQVAPPPPSDLELQQRVHFARAPDNIQIAWASIGQGRPVLRAPHWLNHLDYEWRSPLWRPYLEQYARMCRLLRFDQRGNGLSDWDVGEISFDAMIGDMTAVVQAAKLDRFALVGMSQGCPFSMRYAAQFPEQVSCMILFGGYIHGRKRRTDAEQIKLHVLGEAMIRDGWGSTNPLFRSFFTSSFLPDAAASIAESFDELQRNATSGENALRIYDMNGDVDATEWARKVRTPTLVLHCAGDRVAPVSEGRLVAKLIPGATFIELPGNNHIPTAGTPSFDRYFDEVAAFLAEHNQ</sequence>
<dbReference type="GO" id="GO:0035556">
    <property type="term" value="P:intracellular signal transduction"/>
    <property type="evidence" value="ECO:0007669"/>
    <property type="project" value="InterPro"/>
</dbReference>
<accession>A0A5B8L4J0</accession>
<gene>
    <name evidence="2" type="ORF">FQ775_21695</name>
</gene>
<name>A0A5B8L4J0_9HYPH</name>
<dbReference type="InterPro" id="IPR001054">
    <property type="entry name" value="A/G_cyclase"/>
</dbReference>
<dbReference type="Pfam" id="PF00211">
    <property type="entry name" value="Guanylate_cyc"/>
    <property type="match status" value="1"/>
</dbReference>
<proteinExistence type="predicted"/>
<dbReference type="GO" id="GO:0004016">
    <property type="term" value="F:adenylate cyclase activity"/>
    <property type="evidence" value="ECO:0007669"/>
    <property type="project" value="UniProtKB-ARBA"/>
</dbReference>
<dbReference type="AlphaFoldDB" id="A0A5B8L4J0"/>
<dbReference type="InterPro" id="IPR050697">
    <property type="entry name" value="Adenylyl/Guanylyl_Cyclase_3/4"/>
</dbReference>
<dbReference type="PRINTS" id="PR00111">
    <property type="entry name" value="ABHYDROLASE"/>
</dbReference>
<feature type="domain" description="Guanylate cyclase" evidence="1">
    <location>
        <begin position="11"/>
        <end position="126"/>
    </location>
</feature>
<dbReference type="SMART" id="SM00044">
    <property type="entry name" value="CYCc"/>
    <property type="match status" value="1"/>
</dbReference>
<dbReference type="SUPFAM" id="SSF53474">
    <property type="entry name" value="alpha/beta-Hydrolases"/>
    <property type="match status" value="1"/>
</dbReference>
<evidence type="ECO:0000313" key="3">
    <source>
        <dbReference type="Proteomes" id="UP000321389"/>
    </source>
</evidence>
<dbReference type="PROSITE" id="PS50125">
    <property type="entry name" value="GUANYLATE_CYCLASE_2"/>
    <property type="match status" value="1"/>
</dbReference>
<dbReference type="GO" id="GO:0016787">
    <property type="term" value="F:hydrolase activity"/>
    <property type="evidence" value="ECO:0007669"/>
    <property type="project" value="UniProtKB-KW"/>
</dbReference>
<evidence type="ECO:0000259" key="1">
    <source>
        <dbReference type="PROSITE" id="PS50125"/>
    </source>
</evidence>
<dbReference type="PANTHER" id="PTHR43081">
    <property type="entry name" value="ADENYLATE CYCLASE, TERMINAL-DIFFERENTIATION SPECIFIC-RELATED"/>
    <property type="match status" value="1"/>
</dbReference>
<dbReference type="KEGG" id="niy:FQ775_21695"/>
<dbReference type="Pfam" id="PF00561">
    <property type="entry name" value="Abhydrolase_1"/>
    <property type="match status" value="1"/>
</dbReference>
<reference evidence="2" key="1">
    <citation type="submission" date="2020-04" db="EMBL/GenBank/DDBJ databases">
        <title>Nitratireductor sp. nov. isolated from mangrove soil.</title>
        <authorList>
            <person name="Ye Y."/>
        </authorList>
    </citation>
    <scope>NUCLEOTIDE SEQUENCE</scope>
    <source>
        <strain evidence="2">SY7</strain>
    </source>
</reference>
<dbReference type="GO" id="GO:0006171">
    <property type="term" value="P:cAMP biosynthetic process"/>
    <property type="evidence" value="ECO:0007669"/>
    <property type="project" value="TreeGrafter"/>
</dbReference>